<gene>
    <name evidence="1" type="ORF">ASPVEDRAFT_45572</name>
</gene>
<evidence type="ECO:0000313" key="2">
    <source>
        <dbReference type="Proteomes" id="UP000184073"/>
    </source>
</evidence>
<accession>A0A1L9PXI3</accession>
<evidence type="ECO:0000313" key="1">
    <source>
        <dbReference type="EMBL" id="OJJ06152.1"/>
    </source>
</evidence>
<proteinExistence type="predicted"/>
<dbReference type="RefSeq" id="XP_040671914.1">
    <property type="nucleotide sequence ID" value="XM_040813326.1"/>
</dbReference>
<keyword evidence="2" id="KW-1185">Reference proteome</keyword>
<dbReference type="VEuPathDB" id="FungiDB:ASPVEDRAFT_45572"/>
<protein>
    <recommendedName>
        <fullName evidence="3">Protein kinase domain-containing protein</fullName>
    </recommendedName>
</protein>
<dbReference type="GeneID" id="63728837"/>
<sequence>MAEAHAQLYLSTRINANSQSTICIPELYLAWLPDHSSSAYLVMEYIDIHHFASDEERARALSELIAVKTPPGVVRIMVQLVSAMSHNYVTTVIFTERTSPLTSLGISGSLALIPRVCFQQALRVGLWILSINTLYPFLFGGLSHSAPRRI</sequence>
<evidence type="ECO:0008006" key="3">
    <source>
        <dbReference type="Google" id="ProtNLM"/>
    </source>
</evidence>
<dbReference type="Proteomes" id="UP000184073">
    <property type="component" value="Unassembled WGS sequence"/>
</dbReference>
<reference evidence="2" key="1">
    <citation type="journal article" date="2017" name="Genome Biol.">
        <title>Comparative genomics reveals high biological diversity and specific adaptations in the industrially and medically important fungal genus Aspergillus.</title>
        <authorList>
            <person name="de Vries R.P."/>
            <person name="Riley R."/>
            <person name="Wiebenga A."/>
            <person name="Aguilar-Osorio G."/>
            <person name="Amillis S."/>
            <person name="Uchima C.A."/>
            <person name="Anderluh G."/>
            <person name="Asadollahi M."/>
            <person name="Askin M."/>
            <person name="Barry K."/>
            <person name="Battaglia E."/>
            <person name="Bayram O."/>
            <person name="Benocci T."/>
            <person name="Braus-Stromeyer S.A."/>
            <person name="Caldana C."/>
            <person name="Canovas D."/>
            <person name="Cerqueira G.C."/>
            <person name="Chen F."/>
            <person name="Chen W."/>
            <person name="Choi C."/>
            <person name="Clum A."/>
            <person name="Dos Santos R.A."/>
            <person name="Damasio A.R."/>
            <person name="Diallinas G."/>
            <person name="Emri T."/>
            <person name="Fekete E."/>
            <person name="Flipphi M."/>
            <person name="Freyberg S."/>
            <person name="Gallo A."/>
            <person name="Gournas C."/>
            <person name="Habgood R."/>
            <person name="Hainaut M."/>
            <person name="Harispe M.L."/>
            <person name="Henrissat B."/>
            <person name="Hilden K.S."/>
            <person name="Hope R."/>
            <person name="Hossain A."/>
            <person name="Karabika E."/>
            <person name="Karaffa L."/>
            <person name="Karanyi Z."/>
            <person name="Krasevec N."/>
            <person name="Kuo A."/>
            <person name="Kusch H."/>
            <person name="LaButti K."/>
            <person name="Lagendijk E.L."/>
            <person name="Lapidus A."/>
            <person name="Levasseur A."/>
            <person name="Lindquist E."/>
            <person name="Lipzen A."/>
            <person name="Logrieco A.F."/>
            <person name="MacCabe A."/>
            <person name="Maekelae M.R."/>
            <person name="Malavazi I."/>
            <person name="Melin P."/>
            <person name="Meyer V."/>
            <person name="Mielnichuk N."/>
            <person name="Miskei M."/>
            <person name="Molnar A.P."/>
            <person name="Mule G."/>
            <person name="Ngan C.Y."/>
            <person name="Orejas M."/>
            <person name="Orosz E."/>
            <person name="Ouedraogo J.P."/>
            <person name="Overkamp K.M."/>
            <person name="Park H.-S."/>
            <person name="Perrone G."/>
            <person name="Piumi F."/>
            <person name="Punt P.J."/>
            <person name="Ram A.F."/>
            <person name="Ramon A."/>
            <person name="Rauscher S."/>
            <person name="Record E."/>
            <person name="Riano-Pachon D.M."/>
            <person name="Robert V."/>
            <person name="Roehrig J."/>
            <person name="Ruller R."/>
            <person name="Salamov A."/>
            <person name="Salih N.S."/>
            <person name="Samson R.A."/>
            <person name="Sandor E."/>
            <person name="Sanguinetti M."/>
            <person name="Schuetze T."/>
            <person name="Sepcic K."/>
            <person name="Shelest E."/>
            <person name="Sherlock G."/>
            <person name="Sophianopoulou V."/>
            <person name="Squina F.M."/>
            <person name="Sun H."/>
            <person name="Susca A."/>
            <person name="Todd R.B."/>
            <person name="Tsang A."/>
            <person name="Unkles S.E."/>
            <person name="van de Wiele N."/>
            <person name="van Rossen-Uffink D."/>
            <person name="Oliveira J.V."/>
            <person name="Vesth T.C."/>
            <person name="Visser J."/>
            <person name="Yu J.-H."/>
            <person name="Zhou M."/>
            <person name="Andersen M.R."/>
            <person name="Archer D.B."/>
            <person name="Baker S.E."/>
            <person name="Benoit I."/>
            <person name="Brakhage A.A."/>
            <person name="Braus G.H."/>
            <person name="Fischer R."/>
            <person name="Frisvad J.C."/>
            <person name="Goldman G.H."/>
            <person name="Houbraken J."/>
            <person name="Oakley B."/>
            <person name="Pocsi I."/>
            <person name="Scazzocchio C."/>
            <person name="Seiboth B."/>
            <person name="vanKuyk P.A."/>
            <person name="Wortman J."/>
            <person name="Dyer P.S."/>
            <person name="Grigoriev I.V."/>
        </authorList>
    </citation>
    <scope>NUCLEOTIDE SEQUENCE [LARGE SCALE GENOMIC DNA]</scope>
    <source>
        <strain evidence="2">CBS 583.65</strain>
    </source>
</reference>
<organism evidence="1 2">
    <name type="scientific">Aspergillus versicolor CBS 583.65</name>
    <dbReference type="NCBI Taxonomy" id="1036611"/>
    <lineage>
        <taxon>Eukaryota</taxon>
        <taxon>Fungi</taxon>
        <taxon>Dikarya</taxon>
        <taxon>Ascomycota</taxon>
        <taxon>Pezizomycotina</taxon>
        <taxon>Eurotiomycetes</taxon>
        <taxon>Eurotiomycetidae</taxon>
        <taxon>Eurotiales</taxon>
        <taxon>Aspergillaceae</taxon>
        <taxon>Aspergillus</taxon>
        <taxon>Aspergillus subgen. Nidulantes</taxon>
    </lineage>
</organism>
<dbReference type="EMBL" id="KV878134">
    <property type="protein sequence ID" value="OJJ06152.1"/>
    <property type="molecule type" value="Genomic_DNA"/>
</dbReference>
<dbReference type="AlphaFoldDB" id="A0A1L9PXI3"/>
<dbReference type="STRING" id="1036611.A0A1L9PXI3"/>
<name>A0A1L9PXI3_ASPVE</name>
<dbReference type="OrthoDB" id="3250044at2759"/>